<comment type="caution">
    <text evidence="1">The sequence shown here is derived from an EMBL/GenBank/DDBJ whole genome shotgun (WGS) entry which is preliminary data.</text>
</comment>
<proteinExistence type="predicted"/>
<sequence length="226" mass="27111">MNRLITTLFLLIYNFTFGQNSDVTSKQLSEQEIDSIFTIKIKDELQLDYPIFKVYEYRDKIGKHYIVMTENIAKCKERKECFDSIKTYCYSYENDILNLKWALKDFILPDLYEYSIYHWSKYFTIDDYDKDGIADPIIIYGTLGVNEIYDGRIKILVYYKNKKRAIRHQNGVHDKRNTQVDKQFYELPIEIQNRVKVLMEKIDEKGNGIFPYGWQKAMENNKLNFD</sequence>
<accession>A0AAP1WHE3</accession>
<reference evidence="1 2" key="1">
    <citation type="journal article" date="2020" name="Int. J. Syst. Evol. Microbiol.">
        <title>Tenacibaculum piscium sp. nov., isolated from skin ulcers of sea-farmed fish, and description of Tenacibaculum finnmarkense sp. nov. with subdivision into genomovars finnmarkense and ulcerans.</title>
        <authorList>
            <person name="Olsen A.B."/>
            <person name="Spilsberg B."/>
            <person name="Nilsen H.K."/>
            <person name="Lagesen K."/>
            <person name="Gulla S."/>
            <person name="Avendano-Herrera R."/>
            <person name="Irgang R."/>
            <person name="Duchaud E."/>
            <person name="Colquhoun D.J."/>
        </authorList>
    </citation>
    <scope>NUCLEOTIDE SEQUENCE [LARGE SCALE GENOMIC DNA]</scope>
    <source>
        <strain evidence="1 2">TNO037</strain>
    </source>
</reference>
<dbReference type="NCBIfam" id="NF046077">
    <property type="entry name" value="LPS_M949_RS01915"/>
    <property type="match status" value="1"/>
</dbReference>
<keyword evidence="2" id="KW-1185">Reference proteome</keyword>
<organism evidence="1 2">
    <name type="scientific">Tenacibaculum finnmarkense genomovar finnmarkense</name>
    <dbReference type="NCBI Taxonomy" id="1458503"/>
    <lineage>
        <taxon>Bacteria</taxon>
        <taxon>Pseudomonadati</taxon>
        <taxon>Bacteroidota</taxon>
        <taxon>Flavobacteriia</taxon>
        <taxon>Flavobacteriales</taxon>
        <taxon>Flavobacteriaceae</taxon>
        <taxon>Tenacibaculum</taxon>
        <taxon>Tenacibaculum finnmarkense</taxon>
    </lineage>
</organism>
<gene>
    <name evidence="1" type="ORF">F7645_12660</name>
</gene>
<dbReference type="RefSeq" id="WP_193702222.1">
    <property type="nucleotide sequence ID" value="NZ_WXXT01000043.1"/>
</dbReference>
<dbReference type="Proteomes" id="UP000806077">
    <property type="component" value="Unassembled WGS sequence"/>
</dbReference>
<dbReference type="AlphaFoldDB" id="A0AAP1WHE3"/>
<dbReference type="InterPro" id="IPR058148">
    <property type="entry name" value="M949_RS01915-like_dom"/>
</dbReference>
<evidence type="ECO:0000313" key="1">
    <source>
        <dbReference type="EMBL" id="MBE7696265.1"/>
    </source>
</evidence>
<dbReference type="EMBL" id="WXXV01000042">
    <property type="protein sequence ID" value="MBE7696265.1"/>
    <property type="molecule type" value="Genomic_DNA"/>
</dbReference>
<evidence type="ECO:0000313" key="2">
    <source>
        <dbReference type="Proteomes" id="UP000806077"/>
    </source>
</evidence>
<name>A0AAP1WHE3_9FLAO</name>
<protein>
    <submittedName>
        <fullName evidence="1">Uncharacterized protein</fullName>
    </submittedName>
</protein>